<gene>
    <name evidence="1" type="ORF">VXC91_44675</name>
</gene>
<keyword evidence="2" id="KW-1185">Reference proteome</keyword>
<name>A0ABU7FX70_9ACTN</name>
<organism evidence="1 2">
    <name type="scientific">Streptomyces chiangmaiensis</name>
    <dbReference type="NCBI Taxonomy" id="766497"/>
    <lineage>
        <taxon>Bacteria</taxon>
        <taxon>Bacillati</taxon>
        <taxon>Actinomycetota</taxon>
        <taxon>Actinomycetes</taxon>
        <taxon>Kitasatosporales</taxon>
        <taxon>Streptomycetaceae</taxon>
        <taxon>Streptomyces</taxon>
    </lineage>
</organism>
<evidence type="ECO:0000313" key="1">
    <source>
        <dbReference type="EMBL" id="MED7828740.1"/>
    </source>
</evidence>
<accession>A0ABU7FX70</accession>
<proteinExistence type="predicted"/>
<sequence length="56" mass="6520">MKPGVTPKVEPQTIDWEHRWHATSHGMITRRDELIEELGEERAVATIAELQRQLDN</sequence>
<dbReference type="Proteomes" id="UP001333996">
    <property type="component" value="Unassembled WGS sequence"/>
</dbReference>
<protein>
    <submittedName>
        <fullName evidence="1">Uncharacterized protein</fullName>
    </submittedName>
</protein>
<dbReference type="RefSeq" id="WP_329513059.1">
    <property type="nucleotide sequence ID" value="NZ_BAAAYZ010000302.1"/>
</dbReference>
<comment type="caution">
    <text evidence="1">The sequence shown here is derived from an EMBL/GenBank/DDBJ whole genome shotgun (WGS) entry which is preliminary data.</text>
</comment>
<reference evidence="1" key="1">
    <citation type="submission" date="2024-01" db="EMBL/GenBank/DDBJ databases">
        <title>First draft genome sequence data of TA4-1, the type strain of Gram-positive actinobacterium Streptomyces chiangmaiensis.</title>
        <authorList>
            <person name="Yasawong M."/>
            <person name="Nantapong N."/>
        </authorList>
    </citation>
    <scope>NUCLEOTIDE SEQUENCE</scope>
    <source>
        <strain evidence="1">TA4-1</strain>
    </source>
</reference>
<evidence type="ECO:0000313" key="2">
    <source>
        <dbReference type="Proteomes" id="UP001333996"/>
    </source>
</evidence>
<dbReference type="EMBL" id="JAYWVC010000479">
    <property type="protein sequence ID" value="MED7828740.1"/>
    <property type="molecule type" value="Genomic_DNA"/>
</dbReference>